<comment type="caution">
    <text evidence="3">The sequence shown here is derived from an EMBL/GenBank/DDBJ whole genome shotgun (WGS) entry which is preliminary data.</text>
</comment>
<dbReference type="InterPro" id="IPR013658">
    <property type="entry name" value="SGL"/>
</dbReference>
<dbReference type="InterPro" id="IPR051262">
    <property type="entry name" value="SMP-30/CGR1_Lactonase"/>
</dbReference>
<dbReference type="PANTHER" id="PTHR47572">
    <property type="entry name" value="LIPOPROTEIN-RELATED"/>
    <property type="match status" value="1"/>
</dbReference>
<protein>
    <recommendedName>
        <fullName evidence="2">SMP-30/Gluconolactonase/LRE-like region domain-containing protein</fullName>
    </recommendedName>
</protein>
<dbReference type="Pfam" id="PF08450">
    <property type="entry name" value="SGL"/>
    <property type="match status" value="1"/>
</dbReference>
<dbReference type="Proteomes" id="UP000838100">
    <property type="component" value="Unassembled WGS sequence"/>
</dbReference>
<keyword evidence="4" id="KW-1185">Reference proteome</keyword>
<dbReference type="EMBL" id="CAKLPX010000003">
    <property type="protein sequence ID" value="CAH0992671.1"/>
    <property type="molecule type" value="Genomic_DNA"/>
</dbReference>
<organism evidence="3 4">
    <name type="scientific">Sinobacterium norvegicum</name>
    <dbReference type="NCBI Taxonomy" id="1641715"/>
    <lineage>
        <taxon>Bacteria</taxon>
        <taxon>Pseudomonadati</taxon>
        <taxon>Pseudomonadota</taxon>
        <taxon>Gammaproteobacteria</taxon>
        <taxon>Cellvibrionales</taxon>
        <taxon>Spongiibacteraceae</taxon>
        <taxon>Sinobacterium</taxon>
    </lineage>
</organism>
<evidence type="ECO:0000256" key="1">
    <source>
        <dbReference type="ARBA" id="ARBA00022801"/>
    </source>
</evidence>
<reference evidence="3" key="1">
    <citation type="submission" date="2021-12" db="EMBL/GenBank/DDBJ databases">
        <authorList>
            <person name="Rodrigo-Torres L."/>
            <person name="Arahal R. D."/>
            <person name="Lucena T."/>
        </authorList>
    </citation>
    <scope>NUCLEOTIDE SEQUENCE</scope>
    <source>
        <strain evidence="3">CECT 8267</strain>
    </source>
</reference>
<feature type="domain" description="SMP-30/Gluconolactonase/LRE-like region" evidence="2">
    <location>
        <begin position="18"/>
        <end position="251"/>
    </location>
</feature>
<dbReference type="RefSeq" id="WP_237445349.1">
    <property type="nucleotide sequence ID" value="NZ_CAKLPX010000003.1"/>
</dbReference>
<name>A0ABM9AI34_9GAMM</name>
<evidence type="ECO:0000313" key="4">
    <source>
        <dbReference type="Proteomes" id="UP000838100"/>
    </source>
</evidence>
<evidence type="ECO:0000259" key="2">
    <source>
        <dbReference type="Pfam" id="PF08450"/>
    </source>
</evidence>
<evidence type="ECO:0000313" key="3">
    <source>
        <dbReference type="EMBL" id="CAH0992671.1"/>
    </source>
</evidence>
<keyword evidence="1" id="KW-0378">Hydrolase</keyword>
<proteinExistence type="predicted"/>
<gene>
    <name evidence="3" type="ORF">SIN8267_02804</name>
</gene>
<dbReference type="Gene3D" id="2.120.10.30">
    <property type="entry name" value="TolB, C-terminal domain"/>
    <property type="match status" value="1"/>
</dbReference>
<dbReference type="InterPro" id="IPR011042">
    <property type="entry name" value="6-blade_b-propeller_TolB-like"/>
</dbReference>
<accession>A0ABM9AI34</accession>
<dbReference type="SUPFAM" id="SSF63829">
    <property type="entry name" value="Calcium-dependent phosphotriesterase"/>
    <property type="match status" value="1"/>
</dbReference>
<dbReference type="PANTHER" id="PTHR47572:SF4">
    <property type="entry name" value="LACTONASE DRP35"/>
    <property type="match status" value="1"/>
</dbReference>
<sequence>MTKTTSVDTEIIADGLTFPEAPRWHNNSLYFSDFHSNTVYRWQQGKLSEFLQVDGKPAGLSWLADGKLLVISMEHKQLLSFDGDKTTVVADLSALAAGICNDMVTTQSGYSYIGNFGFQVGEEPVATQLIGVNSDGECCHVADQMMFPNGSVILNQGRTLIVAETLACCLTAFDIGPDGSLSNRRVWADLNGVMPDGICIDHQQGVWVATVDAFVLRVVEGGEVTDRINLSQASFACVLDDDEDYLYICTSADIDEAACQQNRSGRIERIRVG</sequence>